<dbReference type="AlphaFoldDB" id="A0A7X1B4P5"/>
<name>A0A7X1B4P5_9BACT</name>
<protein>
    <recommendedName>
        <fullName evidence="4">DUF4136 domain-containing protein</fullName>
    </recommendedName>
</protein>
<organism evidence="2 3">
    <name type="scientific">Pelagicoccus albus</name>
    <dbReference type="NCBI Taxonomy" id="415222"/>
    <lineage>
        <taxon>Bacteria</taxon>
        <taxon>Pseudomonadati</taxon>
        <taxon>Verrucomicrobiota</taxon>
        <taxon>Opitutia</taxon>
        <taxon>Puniceicoccales</taxon>
        <taxon>Pelagicoccaceae</taxon>
        <taxon>Pelagicoccus</taxon>
    </lineage>
</organism>
<evidence type="ECO:0000313" key="2">
    <source>
        <dbReference type="EMBL" id="MBC2605576.1"/>
    </source>
</evidence>
<dbReference type="EMBL" id="JACHVC010000006">
    <property type="protein sequence ID" value="MBC2605576.1"/>
    <property type="molecule type" value="Genomic_DNA"/>
</dbReference>
<keyword evidence="1" id="KW-0732">Signal</keyword>
<gene>
    <name evidence="2" type="ORF">H5P27_05920</name>
</gene>
<feature type="signal peptide" evidence="1">
    <location>
        <begin position="1"/>
        <end position="23"/>
    </location>
</feature>
<evidence type="ECO:0008006" key="4">
    <source>
        <dbReference type="Google" id="ProtNLM"/>
    </source>
</evidence>
<reference evidence="2 3" key="1">
    <citation type="submission" date="2020-07" db="EMBL/GenBank/DDBJ databases">
        <authorList>
            <person name="Feng X."/>
        </authorList>
    </citation>
    <scope>NUCLEOTIDE SEQUENCE [LARGE SCALE GENOMIC DNA]</scope>
    <source>
        <strain evidence="2 3">JCM23202</strain>
    </source>
</reference>
<keyword evidence="3" id="KW-1185">Reference proteome</keyword>
<dbReference type="Proteomes" id="UP000526501">
    <property type="component" value="Unassembled WGS sequence"/>
</dbReference>
<feature type="chain" id="PRO_5030546453" description="DUF4136 domain-containing protein" evidence="1">
    <location>
        <begin position="24"/>
        <end position="197"/>
    </location>
</feature>
<dbReference type="RefSeq" id="WP_185659448.1">
    <property type="nucleotide sequence ID" value="NZ_CAWPOO010000006.1"/>
</dbReference>
<evidence type="ECO:0000256" key="1">
    <source>
        <dbReference type="SAM" id="SignalP"/>
    </source>
</evidence>
<dbReference type="PROSITE" id="PS51257">
    <property type="entry name" value="PROKAR_LIPOPROTEIN"/>
    <property type="match status" value="1"/>
</dbReference>
<comment type="caution">
    <text evidence="2">The sequence shown here is derived from an EMBL/GenBank/DDBJ whole genome shotgun (WGS) entry which is preliminary data.</text>
</comment>
<evidence type="ECO:0000313" key="3">
    <source>
        <dbReference type="Proteomes" id="UP000526501"/>
    </source>
</evidence>
<sequence length="197" mass="21550">MKKPILFSASAIAIVFLTGCATSHQVSSSAVTSALDLSKTDRFDLNVVDTSRYDTAFSDNAQEFAGEALVYNLESDGLNYVGESEPEISFTFKTFAATKPSYLNPSADDEVEIITTETNRISDGTTIETKTVKTVDVASDESIYMDANSRLFLLEAYDEGTDALLWRGYTTIDDTGLTEEVLVSAIDLLTERLDEET</sequence>
<proteinExistence type="predicted"/>
<accession>A0A7X1B4P5</accession>